<dbReference type="EMBL" id="JAVLET010000005">
    <property type="protein sequence ID" value="KAL0469363.1"/>
    <property type="molecule type" value="Genomic_DNA"/>
</dbReference>
<organism evidence="2 3">
    <name type="scientific">Neurospora intermedia</name>
    <dbReference type="NCBI Taxonomy" id="5142"/>
    <lineage>
        <taxon>Eukaryota</taxon>
        <taxon>Fungi</taxon>
        <taxon>Dikarya</taxon>
        <taxon>Ascomycota</taxon>
        <taxon>Pezizomycotina</taxon>
        <taxon>Sordariomycetes</taxon>
        <taxon>Sordariomycetidae</taxon>
        <taxon>Sordariales</taxon>
        <taxon>Sordariaceae</taxon>
        <taxon>Neurospora</taxon>
    </lineage>
</organism>
<name>A0ABR3DAS2_NEUIN</name>
<gene>
    <name evidence="2" type="ORF">QR685DRAFT_572378</name>
</gene>
<feature type="compositionally biased region" description="Low complexity" evidence="1">
    <location>
        <begin position="98"/>
        <end position="110"/>
    </location>
</feature>
<comment type="caution">
    <text evidence="2">The sequence shown here is derived from an EMBL/GenBank/DDBJ whole genome shotgun (WGS) entry which is preliminary data.</text>
</comment>
<evidence type="ECO:0000313" key="2">
    <source>
        <dbReference type="EMBL" id="KAL0469363.1"/>
    </source>
</evidence>
<proteinExistence type="predicted"/>
<feature type="region of interest" description="Disordered" evidence="1">
    <location>
        <begin position="91"/>
        <end position="118"/>
    </location>
</feature>
<protein>
    <submittedName>
        <fullName evidence="2">Uncharacterized protein</fullName>
    </submittedName>
</protein>
<reference evidence="2 3" key="1">
    <citation type="submission" date="2023-09" db="EMBL/GenBank/DDBJ databases">
        <title>Multi-omics analysis of a traditional fermented food reveals byproduct-associated fungal strains for waste-to-food upcycling.</title>
        <authorList>
            <consortium name="Lawrence Berkeley National Laboratory"/>
            <person name="Rekdal V.M."/>
            <person name="Villalobos-Escobedo J.M."/>
            <person name="Rodriguez-Valeron N."/>
            <person name="Garcia M.O."/>
            <person name="Vasquez D.P."/>
            <person name="Damayanti I."/>
            <person name="Sorensen P.M."/>
            <person name="Baidoo E.E."/>
            <person name="De Carvalho A.C."/>
            <person name="Riley R."/>
            <person name="Lipzen A."/>
            <person name="He G."/>
            <person name="Yan M."/>
            <person name="Haridas S."/>
            <person name="Daum C."/>
            <person name="Yoshinaga Y."/>
            <person name="Ng V."/>
            <person name="Grigoriev I.V."/>
            <person name="Munk R."/>
            <person name="Nuraida L."/>
            <person name="Wijaya C.H."/>
            <person name="Morales P.-C."/>
            <person name="Keasling J.D."/>
        </authorList>
    </citation>
    <scope>NUCLEOTIDE SEQUENCE [LARGE SCALE GENOMIC DNA]</scope>
    <source>
        <strain evidence="2 3">FGSC 2613</strain>
    </source>
</reference>
<keyword evidence="3" id="KW-1185">Reference proteome</keyword>
<feature type="compositionally biased region" description="Low complexity" evidence="1">
    <location>
        <begin position="278"/>
        <end position="290"/>
    </location>
</feature>
<feature type="region of interest" description="Disordered" evidence="1">
    <location>
        <begin position="254"/>
        <end position="290"/>
    </location>
</feature>
<dbReference type="Proteomes" id="UP001451303">
    <property type="component" value="Unassembled WGS sequence"/>
</dbReference>
<evidence type="ECO:0000313" key="3">
    <source>
        <dbReference type="Proteomes" id="UP001451303"/>
    </source>
</evidence>
<accession>A0ABR3DAS2</accession>
<sequence length="290" mass="32723">MTPTPNQRRVMTPFETALLYPLRLHSQNRCGRRTSIRFSCCLSLSTLGRMKTRNDRTMTNFADSTIHSSGALLDELSTHYSFGHSSVSLAMENGSTHGSGNSSRPSQSSPARRDYPDHPEHGQLALNLHVTFICLLQFLLYNAQTRTLMFENNGGPRLLEGLHTRERQRGNREMRTRVFNEVSRGDDEATLGVDTVNKLILLNFDGGLSYMFTHLTIDAHLIPPSDRVNMVYWALRESPMFAWTVRKCAESYNTRKRGEGQPRDAGQSLRVPRPRPPLGVSRVSVGQGYL</sequence>
<evidence type="ECO:0000256" key="1">
    <source>
        <dbReference type="SAM" id="MobiDB-lite"/>
    </source>
</evidence>